<organism evidence="7 8">
    <name type="scientific">Ficus carica</name>
    <name type="common">Common fig</name>
    <dbReference type="NCBI Taxonomy" id="3494"/>
    <lineage>
        <taxon>Eukaryota</taxon>
        <taxon>Viridiplantae</taxon>
        <taxon>Streptophyta</taxon>
        <taxon>Embryophyta</taxon>
        <taxon>Tracheophyta</taxon>
        <taxon>Spermatophyta</taxon>
        <taxon>Magnoliopsida</taxon>
        <taxon>eudicotyledons</taxon>
        <taxon>Gunneridae</taxon>
        <taxon>Pentapetalae</taxon>
        <taxon>rosids</taxon>
        <taxon>fabids</taxon>
        <taxon>Rosales</taxon>
        <taxon>Moraceae</taxon>
        <taxon>Ficeae</taxon>
        <taxon>Ficus</taxon>
    </lineage>
</organism>
<reference evidence="7" key="1">
    <citation type="submission" date="2023-07" db="EMBL/GenBank/DDBJ databases">
        <title>draft genome sequence of fig (Ficus carica).</title>
        <authorList>
            <person name="Takahashi T."/>
            <person name="Nishimura K."/>
        </authorList>
    </citation>
    <scope>NUCLEOTIDE SEQUENCE</scope>
</reference>
<dbReference type="Proteomes" id="UP001187192">
    <property type="component" value="Unassembled WGS sequence"/>
</dbReference>
<evidence type="ECO:0000256" key="3">
    <source>
        <dbReference type="ARBA" id="ARBA00023002"/>
    </source>
</evidence>
<sequence>MEVVVDAYYDRAKQVEEFDESKAGVKGLVDAGIKKIPKFFIHPQQNIHKQPNSNLLGSVSSLQIPVIDLEGYDYDNGGVRRREIVDELRSAAEKWGFFQMVNHGIPKAALEGVLQGVRRFHELPNEEKSKWYDRKPTKTVKFFSNGYLQLSPAPADWRDSLTCNIQAEKTLDPKELPPVCRQEIVEYLKGIEGLKKLISEWLSEALGLSSDFLEKQNYMESELFVAHYYPACPEPDLTFGISKHSDPYVLTLLLQDNVGGLQIISNDKFKSVEHRVLATKGVGSRISAACFFYPSSTADNNNSSNNNNNKLIGPAKELLSEQNPPKYREVHHGEYMAHWKSTRLDGRSGLPPFKL</sequence>
<accession>A0AA88DJ59</accession>
<dbReference type="GO" id="GO:0046872">
    <property type="term" value="F:metal ion binding"/>
    <property type="evidence" value="ECO:0007669"/>
    <property type="project" value="UniProtKB-KW"/>
</dbReference>
<dbReference type="EMBL" id="BTGU01000029">
    <property type="protein sequence ID" value="GMN48954.1"/>
    <property type="molecule type" value="Genomic_DNA"/>
</dbReference>
<dbReference type="Pfam" id="PF03171">
    <property type="entry name" value="2OG-FeII_Oxy"/>
    <property type="match status" value="1"/>
</dbReference>
<dbReference type="InterPro" id="IPR027443">
    <property type="entry name" value="IPNS-like_sf"/>
</dbReference>
<evidence type="ECO:0000256" key="1">
    <source>
        <dbReference type="ARBA" id="ARBA00008056"/>
    </source>
</evidence>
<evidence type="ECO:0000313" key="8">
    <source>
        <dbReference type="Proteomes" id="UP001187192"/>
    </source>
</evidence>
<dbReference type="PANTHER" id="PTHR10209:SF714">
    <property type="entry name" value="1-AMINOCYCLOPROPANE-1-CARBOXYLATE OXIDASE HOMOLOG 11-RELATED"/>
    <property type="match status" value="1"/>
</dbReference>
<feature type="domain" description="Fe2OG dioxygenase" evidence="6">
    <location>
        <begin position="219"/>
        <end position="294"/>
    </location>
</feature>
<dbReference type="PANTHER" id="PTHR10209">
    <property type="entry name" value="OXIDOREDUCTASE, 2OG-FE II OXYGENASE FAMILY PROTEIN"/>
    <property type="match status" value="1"/>
</dbReference>
<keyword evidence="4 5" id="KW-0408">Iron</keyword>
<dbReference type="PROSITE" id="PS51471">
    <property type="entry name" value="FE2OG_OXY"/>
    <property type="match status" value="1"/>
</dbReference>
<keyword evidence="8" id="KW-1185">Reference proteome</keyword>
<evidence type="ECO:0000313" key="7">
    <source>
        <dbReference type="EMBL" id="GMN48954.1"/>
    </source>
</evidence>
<name>A0AA88DJ59_FICCA</name>
<dbReference type="GO" id="GO:0051213">
    <property type="term" value="F:dioxygenase activity"/>
    <property type="evidence" value="ECO:0007669"/>
    <property type="project" value="UniProtKB-ARBA"/>
</dbReference>
<keyword evidence="3 5" id="KW-0560">Oxidoreductase</keyword>
<dbReference type="Gene3D" id="2.60.120.330">
    <property type="entry name" value="B-lactam Antibiotic, Isopenicillin N Synthase, Chain"/>
    <property type="match status" value="1"/>
</dbReference>
<evidence type="ECO:0000256" key="5">
    <source>
        <dbReference type="RuleBase" id="RU003682"/>
    </source>
</evidence>
<dbReference type="AlphaFoldDB" id="A0AA88DJ59"/>
<comment type="similarity">
    <text evidence="1 5">Belongs to the iron/ascorbate-dependent oxidoreductase family.</text>
</comment>
<dbReference type="InterPro" id="IPR026992">
    <property type="entry name" value="DIOX_N"/>
</dbReference>
<proteinExistence type="inferred from homology"/>
<comment type="caution">
    <text evidence="7">The sequence shown here is derived from an EMBL/GenBank/DDBJ whole genome shotgun (WGS) entry which is preliminary data.</text>
</comment>
<dbReference type="SUPFAM" id="SSF51197">
    <property type="entry name" value="Clavaminate synthase-like"/>
    <property type="match status" value="1"/>
</dbReference>
<gene>
    <name evidence="7" type="ORF">TIFTF001_018131</name>
</gene>
<dbReference type="Pfam" id="PF14226">
    <property type="entry name" value="DIOX_N"/>
    <property type="match status" value="1"/>
</dbReference>
<dbReference type="InterPro" id="IPR005123">
    <property type="entry name" value="Oxoglu/Fe-dep_dioxygenase_dom"/>
</dbReference>
<protein>
    <recommendedName>
        <fullName evidence="6">Fe2OG dioxygenase domain-containing protein</fullName>
    </recommendedName>
</protein>
<evidence type="ECO:0000259" key="6">
    <source>
        <dbReference type="PROSITE" id="PS51471"/>
    </source>
</evidence>
<keyword evidence="2 5" id="KW-0479">Metal-binding</keyword>
<dbReference type="InterPro" id="IPR044861">
    <property type="entry name" value="IPNS-like_FE2OG_OXY"/>
</dbReference>
<evidence type="ECO:0000256" key="2">
    <source>
        <dbReference type="ARBA" id="ARBA00022723"/>
    </source>
</evidence>
<evidence type="ECO:0000256" key="4">
    <source>
        <dbReference type="ARBA" id="ARBA00023004"/>
    </source>
</evidence>